<dbReference type="Proteomes" id="UP000298252">
    <property type="component" value="Unassembled WGS sequence"/>
</dbReference>
<dbReference type="Proteomes" id="UP000199639">
    <property type="component" value="Unassembled WGS sequence"/>
</dbReference>
<dbReference type="STRING" id="1424659.SAMN05216368_1304"/>
<dbReference type="EMBL" id="SOFD01000045">
    <property type="protein sequence ID" value="TFB71922.1"/>
    <property type="molecule type" value="Genomic_DNA"/>
</dbReference>
<reference evidence="1 3" key="1">
    <citation type="submission" date="2016-10" db="EMBL/GenBank/DDBJ databases">
        <authorList>
            <person name="Varghese N."/>
            <person name="Submissions S."/>
        </authorList>
    </citation>
    <scope>NUCLEOTIDE SEQUENCE [LARGE SCALE GENOMIC DNA]</scope>
    <source>
        <strain evidence="1 3">CGMCC 1.11215</strain>
    </source>
</reference>
<accession>A0A4R8UWN9</accession>
<sequence length="128" mass="14361">MSSEADLTKLISVEKQRITGDSELMVRLGGLEKALNANQATRDFFKFVSDRPELLAEFDNTDRFKEKLWVSYFKVHGELFAEAVDAHKSSKERRKKILETAAALSGKPSLSCSMNGLMCRSRWCPGTG</sequence>
<protein>
    <submittedName>
        <fullName evidence="1">Uncharacterized protein</fullName>
    </submittedName>
</protein>
<evidence type="ECO:0000313" key="1">
    <source>
        <dbReference type="EMBL" id="SDO63601.1"/>
    </source>
</evidence>
<organism evidence="1 3">
    <name type="scientific">Cryobacterium flavum</name>
    <dbReference type="NCBI Taxonomy" id="1424659"/>
    <lineage>
        <taxon>Bacteria</taxon>
        <taxon>Bacillati</taxon>
        <taxon>Actinomycetota</taxon>
        <taxon>Actinomycetes</taxon>
        <taxon>Micrococcales</taxon>
        <taxon>Microbacteriaceae</taxon>
        <taxon>Cryobacterium</taxon>
    </lineage>
</organism>
<keyword evidence="4" id="KW-1185">Reference proteome</keyword>
<evidence type="ECO:0000313" key="4">
    <source>
        <dbReference type="Proteomes" id="UP000298252"/>
    </source>
</evidence>
<evidence type="ECO:0000313" key="2">
    <source>
        <dbReference type="EMBL" id="TFB71922.1"/>
    </source>
</evidence>
<evidence type="ECO:0000313" key="3">
    <source>
        <dbReference type="Proteomes" id="UP000199639"/>
    </source>
</evidence>
<proteinExistence type="predicted"/>
<dbReference type="EMBL" id="FNIB01000030">
    <property type="protein sequence ID" value="SDO63601.1"/>
    <property type="molecule type" value="Genomic_DNA"/>
</dbReference>
<dbReference type="RefSeq" id="WP_092342660.1">
    <property type="nucleotide sequence ID" value="NZ_FNIB01000030.1"/>
</dbReference>
<name>A0A4R8UWN9_9MICO</name>
<reference evidence="2 4" key="2">
    <citation type="submission" date="2019-03" db="EMBL/GenBank/DDBJ databases">
        <title>Genomics of glacier-inhabiting Cryobacterium strains.</title>
        <authorList>
            <person name="Liu Q."/>
            <person name="Xin Y.-H."/>
        </authorList>
    </citation>
    <scope>NUCLEOTIDE SEQUENCE [LARGE SCALE GENOMIC DNA]</scope>
    <source>
        <strain evidence="2 4">Hh8</strain>
    </source>
</reference>
<gene>
    <name evidence="2" type="ORF">E3O21_19670</name>
    <name evidence="1" type="ORF">SAMN05216368_1304</name>
</gene>
<dbReference type="AlphaFoldDB" id="A0A4R8UWN9"/>